<evidence type="ECO:0000256" key="1">
    <source>
        <dbReference type="SAM" id="MobiDB-lite"/>
    </source>
</evidence>
<keyword evidence="3" id="KW-1185">Reference proteome</keyword>
<feature type="region of interest" description="Disordered" evidence="1">
    <location>
        <begin position="55"/>
        <end position="91"/>
    </location>
</feature>
<dbReference type="AlphaFoldDB" id="A0A1H7F5B5"/>
<organism evidence="2 3">
    <name type="scientific">Paraburkholderia caballeronis</name>
    <dbReference type="NCBI Taxonomy" id="416943"/>
    <lineage>
        <taxon>Bacteria</taxon>
        <taxon>Pseudomonadati</taxon>
        <taxon>Pseudomonadota</taxon>
        <taxon>Betaproteobacteria</taxon>
        <taxon>Burkholderiales</taxon>
        <taxon>Burkholderiaceae</taxon>
        <taxon>Paraburkholderia</taxon>
    </lineage>
</organism>
<evidence type="ECO:0000313" key="3">
    <source>
        <dbReference type="Proteomes" id="UP000199120"/>
    </source>
</evidence>
<name>A0A1H7F5B5_9BURK</name>
<sequence>MTRHPVALCKTLTRRRAPPRTRASDAVTLYACGPAASCSGTAPARLHRLVDALRGHTGGTSTTGDASVELPMGRRAEARRRPASGEADALRAGIPIEDLSDGTVWRRNHGVPA</sequence>
<reference evidence="3" key="1">
    <citation type="submission" date="2016-10" db="EMBL/GenBank/DDBJ databases">
        <authorList>
            <person name="Varghese N."/>
            <person name="Submissions S."/>
        </authorList>
    </citation>
    <scope>NUCLEOTIDE SEQUENCE [LARGE SCALE GENOMIC DNA]</scope>
    <source>
        <strain evidence="3">LMG 26416</strain>
    </source>
</reference>
<dbReference type="STRING" id="416943.SAMN05445871_6118"/>
<accession>A0A1H7F5B5</accession>
<gene>
    <name evidence="2" type="ORF">SAMN05192542_101148</name>
</gene>
<evidence type="ECO:0000313" key="2">
    <source>
        <dbReference type="EMBL" id="SEK20557.1"/>
    </source>
</evidence>
<dbReference type="Proteomes" id="UP000199120">
    <property type="component" value="Unassembled WGS sequence"/>
</dbReference>
<proteinExistence type="predicted"/>
<protein>
    <submittedName>
        <fullName evidence="2">Uncharacterized protein</fullName>
    </submittedName>
</protein>
<dbReference type="EMBL" id="FOAJ01000001">
    <property type="protein sequence ID" value="SEK20557.1"/>
    <property type="molecule type" value="Genomic_DNA"/>
</dbReference>